<evidence type="ECO:0008006" key="2">
    <source>
        <dbReference type="Google" id="ProtNLM"/>
    </source>
</evidence>
<proteinExistence type="predicted"/>
<evidence type="ECO:0000313" key="1">
    <source>
        <dbReference type="EMBL" id="SVB05783.1"/>
    </source>
</evidence>
<dbReference type="InterPro" id="IPR042245">
    <property type="entry name" value="Tgt2/MlaC_sf"/>
</dbReference>
<dbReference type="InterPro" id="IPR008869">
    <property type="entry name" value="MlaC/ttg2D"/>
</dbReference>
<organism evidence="1">
    <name type="scientific">marine metagenome</name>
    <dbReference type="NCBI Taxonomy" id="408172"/>
    <lineage>
        <taxon>unclassified sequences</taxon>
        <taxon>metagenomes</taxon>
        <taxon>ecological metagenomes</taxon>
    </lineage>
</organism>
<gene>
    <name evidence="1" type="ORF">METZ01_LOCUS158637</name>
</gene>
<dbReference type="AlphaFoldDB" id="A0A382AXP5"/>
<protein>
    <recommendedName>
        <fullName evidence="2">Toluene tolerance protein</fullName>
    </recommendedName>
</protein>
<dbReference type="Gene3D" id="3.10.450.710">
    <property type="entry name" value="Tgt2/MlaC"/>
    <property type="match status" value="1"/>
</dbReference>
<dbReference type="Pfam" id="PF05494">
    <property type="entry name" value="MlaC"/>
    <property type="match status" value="1"/>
</dbReference>
<dbReference type="PANTHER" id="PTHR36573:SF1">
    <property type="entry name" value="INTERMEMBRANE PHOSPHOLIPID TRANSPORT SYSTEM BINDING PROTEIN MLAC"/>
    <property type="match status" value="1"/>
</dbReference>
<name>A0A382AXP5_9ZZZZ</name>
<dbReference type="EMBL" id="UINC01027108">
    <property type="protein sequence ID" value="SVB05783.1"/>
    <property type="molecule type" value="Genomic_DNA"/>
</dbReference>
<reference evidence="1" key="1">
    <citation type="submission" date="2018-05" db="EMBL/GenBank/DDBJ databases">
        <authorList>
            <person name="Lanie J.A."/>
            <person name="Ng W.-L."/>
            <person name="Kazmierczak K.M."/>
            <person name="Andrzejewski T.M."/>
            <person name="Davidsen T.M."/>
            <person name="Wayne K.J."/>
            <person name="Tettelin H."/>
            <person name="Glass J.I."/>
            <person name="Rusch D."/>
            <person name="Podicherti R."/>
            <person name="Tsui H.-C.T."/>
            <person name="Winkler M.E."/>
        </authorList>
    </citation>
    <scope>NUCLEOTIDE SEQUENCE</scope>
</reference>
<accession>A0A382AXP5</accession>
<dbReference type="PANTHER" id="PTHR36573">
    <property type="entry name" value="INTERMEMBRANE PHOSPHOLIPID TRANSPORT SYSTEM BINDING PROTEIN MLAC"/>
    <property type="match status" value="1"/>
</dbReference>
<sequence length="181" mass="20441">MNASGTDLNNAEEFVNKFADEAITILNNNEISDNEKNDKFTNLVMSAIDLNLISQFVLSKTWKSATNDQKERYISAFKKYFINSYANKLDQYSGEKIIVTGSEEAGKYIIVDSNIIREGTDTLKINLKWRLLNTNGDIKIIDLNIEGISLVIAQREEFQSFLTNNNSDLEALIDKIVSVSN</sequence>